<gene>
    <name evidence="4" type="ORF">GCM10008023_09240</name>
</gene>
<organism evidence="4 5">
    <name type="scientific">Sphingomonas glacialis</name>
    <dbReference type="NCBI Taxonomy" id="658225"/>
    <lineage>
        <taxon>Bacteria</taxon>
        <taxon>Pseudomonadati</taxon>
        <taxon>Pseudomonadota</taxon>
        <taxon>Alphaproteobacteria</taxon>
        <taxon>Sphingomonadales</taxon>
        <taxon>Sphingomonadaceae</taxon>
        <taxon>Sphingomonas</taxon>
    </lineage>
</organism>
<comment type="caution">
    <text evidence="4">The sequence shown here is derived from an EMBL/GenBank/DDBJ whole genome shotgun (WGS) entry which is preliminary data.</text>
</comment>
<keyword evidence="1" id="KW-0560">Oxidoreductase</keyword>
<accession>A0ABQ3LBX5</accession>
<dbReference type="PANTHER" id="PTHR30137">
    <property type="entry name" value="LUCIFERASE-LIKE MONOOXYGENASE"/>
    <property type="match status" value="1"/>
</dbReference>
<dbReference type="EMBL" id="BNAQ01000001">
    <property type="protein sequence ID" value="GHH10881.1"/>
    <property type="molecule type" value="Genomic_DNA"/>
</dbReference>
<evidence type="ECO:0000256" key="1">
    <source>
        <dbReference type="ARBA" id="ARBA00023002"/>
    </source>
</evidence>
<name>A0ABQ3LBX5_9SPHN</name>
<dbReference type="Pfam" id="PF00296">
    <property type="entry name" value="Bac_luciferase"/>
    <property type="match status" value="1"/>
</dbReference>
<evidence type="ECO:0000259" key="3">
    <source>
        <dbReference type="Pfam" id="PF00296"/>
    </source>
</evidence>
<dbReference type="Gene3D" id="3.20.20.30">
    <property type="entry name" value="Luciferase-like domain"/>
    <property type="match status" value="1"/>
</dbReference>
<protein>
    <submittedName>
        <fullName evidence="4">Siderophore biosynthesis protein</fullName>
    </submittedName>
</protein>
<proteinExistence type="predicted"/>
<dbReference type="PANTHER" id="PTHR30137:SF8">
    <property type="entry name" value="BLR5498 PROTEIN"/>
    <property type="match status" value="1"/>
</dbReference>
<dbReference type="Proteomes" id="UP000652430">
    <property type="component" value="Unassembled WGS sequence"/>
</dbReference>
<feature type="domain" description="Luciferase-like" evidence="3">
    <location>
        <begin position="7"/>
        <end position="316"/>
    </location>
</feature>
<evidence type="ECO:0000313" key="4">
    <source>
        <dbReference type="EMBL" id="GHH10881.1"/>
    </source>
</evidence>
<keyword evidence="5" id="KW-1185">Reference proteome</keyword>
<dbReference type="InterPro" id="IPR050766">
    <property type="entry name" value="Bact_Lucif_Oxidored"/>
</dbReference>
<dbReference type="InterPro" id="IPR024011">
    <property type="entry name" value="Biosynth_lucif-like_mOase_dom"/>
</dbReference>
<dbReference type="InterPro" id="IPR036661">
    <property type="entry name" value="Luciferase-like_sf"/>
</dbReference>
<keyword evidence="2" id="KW-0503">Monooxygenase</keyword>
<reference evidence="5" key="1">
    <citation type="journal article" date="2019" name="Int. J. Syst. Evol. Microbiol.">
        <title>The Global Catalogue of Microorganisms (GCM) 10K type strain sequencing project: providing services to taxonomists for standard genome sequencing and annotation.</title>
        <authorList>
            <consortium name="The Broad Institute Genomics Platform"/>
            <consortium name="The Broad Institute Genome Sequencing Center for Infectious Disease"/>
            <person name="Wu L."/>
            <person name="Ma J."/>
        </authorList>
    </citation>
    <scope>NUCLEOTIDE SEQUENCE [LARGE SCALE GENOMIC DNA]</scope>
    <source>
        <strain evidence="5">CGMCC 1.8957</strain>
    </source>
</reference>
<dbReference type="RefSeq" id="WP_189675274.1">
    <property type="nucleotide sequence ID" value="NZ_BNAQ01000001.1"/>
</dbReference>
<dbReference type="InterPro" id="IPR011251">
    <property type="entry name" value="Luciferase-like_dom"/>
</dbReference>
<evidence type="ECO:0000256" key="2">
    <source>
        <dbReference type="ARBA" id="ARBA00023033"/>
    </source>
</evidence>
<dbReference type="NCBIfam" id="TIGR04020">
    <property type="entry name" value="seco_metab_LLM"/>
    <property type="match status" value="1"/>
</dbReference>
<evidence type="ECO:0000313" key="5">
    <source>
        <dbReference type="Proteomes" id="UP000652430"/>
    </source>
</evidence>
<dbReference type="SUPFAM" id="SSF51679">
    <property type="entry name" value="Bacterial luciferase-like"/>
    <property type="match status" value="1"/>
</dbReference>
<sequence length="360" mass="39224">MSSGTTMRFSLMFFASDGVKSPDGIYSYLMDACRVADREGLLAVWLPERHFHRFGGAFPNPAVVGAAVAAVTSRLRIRAGSVILPLNDPIRIAEEWAVVDNLSDGRVDLGFGQGWNPNDFVLMPDAFAGRLANLHDGIEIVSSLWAGTPQTRRNGIGGVADVRTFPRPVQDGFGLWLTCSGSIDRFRQAGELGANVLTALLFQTIAELAEKITCYREAREKAGHAGPGQVTLMLHTYVGESREGVRRAVRQPLLGYLRDSTDLWKQQFPAFDELSDADRDRVIEFAFERYVRTHSLCGTPQECADRADALRAIGVTEIACLVDFGVATDAALAGISRIAAVQNHLLDQADTSPPEEVLSC</sequence>